<reference evidence="8 9" key="1">
    <citation type="submission" date="2019-04" db="EMBL/GenBank/DDBJ databases">
        <title>An improved genome assembly and genetic linkage map for asparagus bean, Vigna unguiculata ssp. sesquipedialis.</title>
        <authorList>
            <person name="Xia Q."/>
            <person name="Zhang R."/>
            <person name="Dong Y."/>
        </authorList>
    </citation>
    <scope>NUCLEOTIDE SEQUENCE [LARGE SCALE GENOMIC DNA]</scope>
    <source>
        <tissue evidence="8">Leaf</tissue>
    </source>
</reference>
<dbReference type="InterPro" id="IPR018499">
    <property type="entry name" value="Tetraspanin/Peripherin"/>
</dbReference>
<comment type="subcellular location">
    <subcellularLocation>
        <location evidence="1">Membrane</location>
        <topology evidence="1">Multi-pass membrane protein</topology>
    </subcellularLocation>
</comment>
<dbReference type="InterPro" id="IPR044991">
    <property type="entry name" value="TET_plant"/>
</dbReference>
<organism evidence="8 9">
    <name type="scientific">Vigna unguiculata</name>
    <name type="common">Cowpea</name>
    <dbReference type="NCBI Taxonomy" id="3917"/>
    <lineage>
        <taxon>Eukaryota</taxon>
        <taxon>Viridiplantae</taxon>
        <taxon>Streptophyta</taxon>
        <taxon>Embryophyta</taxon>
        <taxon>Tracheophyta</taxon>
        <taxon>Spermatophyta</taxon>
        <taxon>Magnoliopsida</taxon>
        <taxon>eudicotyledons</taxon>
        <taxon>Gunneridae</taxon>
        <taxon>Pentapetalae</taxon>
        <taxon>rosids</taxon>
        <taxon>fabids</taxon>
        <taxon>Fabales</taxon>
        <taxon>Fabaceae</taxon>
        <taxon>Papilionoideae</taxon>
        <taxon>50 kb inversion clade</taxon>
        <taxon>NPAAA clade</taxon>
        <taxon>indigoferoid/millettioid clade</taxon>
        <taxon>Phaseoleae</taxon>
        <taxon>Vigna</taxon>
    </lineage>
</organism>
<proteinExistence type="inferred from homology"/>
<dbReference type="SMART" id="SM00883">
    <property type="entry name" value="Cpn10"/>
    <property type="match status" value="1"/>
</dbReference>
<dbReference type="SUPFAM" id="SSF50129">
    <property type="entry name" value="GroES-like"/>
    <property type="match status" value="1"/>
</dbReference>
<evidence type="ECO:0000256" key="7">
    <source>
        <dbReference type="SAM" id="Phobius"/>
    </source>
</evidence>
<name>A0A4D6LP46_VIGUN</name>
<gene>
    <name evidence="8" type="ORF">DEO72_LG4g918</name>
</gene>
<evidence type="ECO:0000256" key="1">
    <source>
        <dbReference type="ARBA" id="ARBA00004141"/>
    </source>
</evidence>
<keyword evidence="3 7" id="KW-0812">Transmembrane</keyword>
<keyword evidence="4 7" id="KW-1133">Transmembrane helix</keyword>
<dbReference type="GO" id="GO:0009734">
    <property type="term" value="P:auxin-activated signaling pathway"/>
    <property type="evidence" value="ECO:0007669"/>
    <property type="project" value="InterPro"/>
</dbReference>
<dbReference type="InterPro" id="IPR037124">
    <property type="entry name" value="Chaperonin_GroES_sf"/>
</dbReference>
<evidence type="ECO:0000256" key="6">
    <source>
        <dbReference type="ARBA" id="ARBA00023186"/>
    </source>
</evidence>
<evidence type="ECO:0000256" key="3">
    <source>
        <dbReference type="ARBA" id="ARBA00022692"/>
    </source>
</evidence>
<dbReference type="CDD" id="cd00320">
    <property type="entry name" value="cpn10"/>
    <property type="match status" value="1"/>
</dbReference>
<dbReference type="Pfam" id="PF00335">
    <property type="entry name" value="Tetraspanin"/>
    <property type="match status" value="1"/>
</dbReference>
<evidence type="ECO:0000256" key="4">
    <source>
        <dbReference type="ARBA" id="ARBA00022989"/>
    </source>
</evidence>
<dbReference type="AlphaFoldDB" id="A0A4D6LP46"/>
<comment type="similarity">
    <text evidence="2">Belongs to the tetraspanin (TM4SF) family.</text>
</comment>
<keyword evidence="9" id="KW-1185">Reference proteome</keyword>
<dbReference type="GO" id="GO:0044183">
    <property type="term" value="F:protein folding chaperone"/>
    <property type="evidence" value="ECO:0007669"/>
    <property type="project" value="InterPro"/>
</dbReference>
<dbReference type="GO" id="GO:0016020">
    <property type="term" value="C:membrane"/>
    <property type="evidence" value="ECO:0007669"/>
    <property type="project" value="UniProtKB-SubCell"/>
</dbReference>
<evidence type="ECO:0000256" key="5">
    <source>
        <dbReference type="ARBA" id="ARBA00023136"/>
    </source>
</evidence>
<protein>
    <submittedName>
        <fullName evidence="8">Chaperonin GroES</fullName>
    </submittedName>
</protein>
<dbReference type="PANTHER" id="PTHR32191">
    <property type="entry name" value="TETRASPANIN-8-RELATED"/>
    <property type="match status" value="1"/>
</dbReference>
<sequence length="215" mass="24198">MVVSLAGFVNACYRNTFLIRLYLVVMFMVIAVLIGFIIFAYVVTDKGSSWRRVMNQAYSEYYLEDYWKIGSCIRDSHVCARMGRTINGVPETARMGTIRHLTPIQTNEIAIYIAIKPLDDRVLIKVKEAEEKNKGKTVGKTKVNVSVKIGEQVVYLKYIGIEVEFNGTKHLIVKDYDIVSCAQMVVEAEEKTPTSLLLTKATKEKPSVGMGSNVE</sequence>
<dbReference type="EMBL" id="CP039348">
    <property type="protein sequence ID" value="QCD89966.1"/>
    <property type="molecule type" value="Genomic_DNA"/>
</dbReference>
<evidence type="ECO:0000313" key="8">
    <source>
        <dbReference type="EMBL" id="QCD89966.1"/>
    </source>
</evidence>
<evidence type="ECO:0000313" key="9">
    <source>
        <dbReference type="Proteomes" id="UP000501690"/>
    </source>
</evidence>
<accession>A0A4D6LP46</accession>
<dbReference type="Pfam" id="PF00166">
    <property type="entry name" value="Cpn10"/>
    <property type="match status" value="1"/>
</dbReference>
<dbReference type="Gene3D" id="2.30.33.40">
    <property type="entry name" value="GroES chaperonin"/>
    <property type="match status" value="1"/>
</dbReference>
<evidence type="ECO:0000256" key="2">
    <source>
        <dbReference type="ARBA" id="ARBA00006840"/>
    </source>
</evidence>
<dbReference type="Proteomes" id="UP000501690">
    <property type="component" value="Linkage Group LG4"/>
</dbReference>
<feature type="transmembrane region" description="Helical" evidence="7">
    <location>
        <begin position="20"/>
        <end position="44"/>
    </location>
</feature>
<dbReference type="GO" id="GO:0005524">
    <property type="term" value="F:ATP binding"/>
    <property type="evidence" value="ECO:0007669"/>
    <property type="project" value="InterPro"/>
</dbReference>
<dbReference type="InterPro" id="IPR020818">
    <property type="entry name" value="Chaperonin_GroES"/>
</dbReference>
<dbReference type="InterPro" id="IPR011032">
    <property type="entry name" value="GroES-like_sf"/>
</dbReference>
<keyword evidence="5 7" id="KW-0472">Membrane</keyword>
<keyword evidence="6" id="KW-0143">Chaperone</keyword>